<evidence type="ECO:0000256" key="6">
    <source>
        <dbReference type="ARBA" id="ARBA00022692"/>
    </source>
</evidence>
<evidence type="ECO:0000256" key="10">
    <source>
        <dbReference type="SAM" id="Phobius"/>
    </source>
</evidence>
<protein>
    <submittedName>
        <fullName evidence="13">HemY protein</fullName>
    </submittedName>
    <submittedName>
        <fullName evidence="12">Heme biosynthesis protein HemY</fullName>
    </submittedName>
</protein>
<evidence type="ECO:0000256" key="4">
    <source>
        <dbReference type="ARBA" id="ARBA00022475"/>
    </source>
</evidence>
<evidence type="ECO:0000313" key="13">
    <source>
        <dbReference type="EMBL" id="TYP85024.1"/>
    </source>
</evidence>
<sequence>MKLVLWVLALFAAAVAVVIAAQYNNGSVLIIVPPYKIELTINIFIISLIAAFFIFYLLVRLIARILGLKRHLHHKKIRESMLAAVKTFFEEHYDKAEKAAATVLKLKSPPVISAVNAVIAAHAAHRQGNYSQRDHYLNIAEQKAPQEKALRLVTQAELLLEEGRHEEALNALRSLYSIGGLQSTAVLQLELKAQQMAQHWDEVLELTDILEKRYPVDRTLIEHIKHHAHVENIKKYGSNLELLNKYWNKLYPAERLDSRLAAVAARAYMALNEVSTAQKIIEQSIDAKLDPELITLYANCLYGSVSWQIQRAEGWLSKHPNNAELLLTLGKLCTYCELWGKAQNYLEASLSIEPSRAAHLALAQLFEKLDKPELAADHYHKGLGFTLKKLNS</sequence>
<evidence type="ECO:0000313" key="15">
    <source>
        <dbReference type="Proteomes" id="UP000324176"/>
    </source>
</evidence>
<evidence type="ECO:0000256" key="5">
    <source>
        <dbReference type="ARBA" id="ARBA00022519"/>
    </source>
</evidence>
<dbReference type="EMBL" id="VNHT01000036">
    <property type="protein sequence ID" value="TYP85024.1"/>
    <property type="molecule type" value="Genomic_DNA"/>
</dbReference>
<dbReference type="PATRIC" id="fig|44574.3.peg.2238"/>
<evidence type="ECO:0000256" key="7">
    <source>
        <dbReference type="ARBA" id="ARBA00022989"/>
    </source>
</evidence>
<dbReference type="Proteomes" id="UP000034156">
    <property type="component" value="Chromosome"/>
</dbReference>
<dbReference type="GO" id="GO:0005886">
    <property type="term" value="C:plasma membrane"/>
    <property type="evidence" value="ECO:0007669"/>
    <property type="project" value="UniProtKB-SubCell"/>
</dbReference>
<reference evidence="13 15" key="3">
    <citation type="submission" date="2019-07" db="EMBL/GenBank/DDBJ databases">
        <title>Active sludge and wastewater microbial communities from Klosterneuburg, Austria.</title>
        <authorList>
            <person name="Wagner M."/>
        </authorList>
    </citation>
    <scope>NUCLEOTIDE SEQUENCE [LARGE SCALE GENOMIC DNA]</scope>
    <source>
        <strain evidence="13 15">Nm2</strain>
    </source>
</reference>
<dbReference type="GO" id="GO:0042168">
    <property type="term" value="P:heme metabolic process"/>
    <property type="evidence" value="ECO:0007669"/>
    <property type="project" value="InterPro"/>
</dbReference>
<evidence type="ECO:0000256" key="2">
    <source>
        <dbReference type="ARBA" id="ARBA00004429"/>
    </source>
</evidence>
<dbReference type="Proteomes" id="UP000324176">
    <property type="component" value="Unassembled WGS sequence"/>
</dbReference>
<dbReference type="RefSeq" id="WP_046850019.1">
    <property type="nucleotide sequence ID" value="NZ_CBDIPD010000089.1"/>
</dbReference>
<keyword evidence="14" id="KW-1185">Reference proteome</keyword>
<reference evidence="14" key="1">
    <citation type="submission" date="2015-05" db="EMBL/GenBank/DDBJ databases">
        <title>Draft genome of Nitrosomonas communis strain Nm2.</title>
        <authorList>
            <person name="Kozlowski J.A."/>
            <person name="Kits K.D."/>
            <person name="Stein L.Y."/>
        </authorList>
    </citation>
    <scope>NUCLEOTIDE SEQUENCE [LARGE SCALE GENOMIC DNA]</scope>
    <source>
        <strain evidence="14">Nm2</strain>
    </source>
</reference>
<dbReference type="InterPro" id="IPR011990">
    <property type="entry name" value="TPR-like_helical_dom_sf"/>
</dbReference>
<dbReference type="SUPFAM" id="SSF48452">
    <property type="entry name" value="TPR-like"/>
    <property type="match status" value="1"/>
</dbReference>
<keyword evidence="9" id="KW-0627">Porphyrin biosynthesis</keyword>
<keyword evidence="8 10" id="KW-0472">Membrane</keyword>
<evidence type="ECO:0000256" key="9">
    <source>
        <dbReference type="ARBA" id="ARBA00023244"/>
    </source>
</evidence>
<comment type="pathway">
    <text evidence="3">Porphyrin-containing compound metabolism; protoheme biosynthesis.</text>
</comment>
<evidence type="ECO:0000259" key="11">
    <source>
        <dbReference type="Pfam" id="PF07219"/>
    </source>
</evidence>
<dbReference type="KEGG" id="nco:AAW31_09170"/>
<organism evidence="12 14">
    <name type="scientific">Nitrosomonas communis</name>
    <dbReference type="NCBI Taxonomy" id="44574"/>
    <lineage>
        <taxon>Bacteria</taxon>
        <taxon>Pseudomonadati</taxon>
        <taxon>Pseudomonadota</taxon>
        <taxon>Betaproteobacteria</taxon>
        <taxon>Nitrosomonadales</taxon>
        <taxon>Nitrosomonadaceae</taxon>
        <taxon>Nitrosomonas</taxon>
    </lineage>
</organism>
<keyword evidence="4" id="KW-1003">Cell membrane</keyword>
<dbReference type="OrthoDB" id="7053339at2"/>
<dbReference type="InterPro" id="IPR010817">
    <property type="entry name" value="HemY_N"/>
</dbReference>
<dbReference type="GO" id="GO:0006779">
    <property type="term" value="P:porphyrin-containing compound biosynthetic process"/>
    <property type="evidence" value="ECO:0007669"/>
    <property type="project" value="UniProtKB-KW"/>
</dbReference>
<dbReference type="EMBL" id="CP011451">
    <property type="protein sequence ID" value="AKH37951.1"/>
    <property type="molecule type" value="Genomic_DNA"/>
</dbReference>
<comment type="function">
    <text evidence="1">Involved in a late step of protoheme IX synthesis.</text>
</comment>
<dbReference type="Gene3D" id="1.25.40.10">
    <property type="entry name" value="Tetratricopeptide repeat domain"/>
    <property type="match status" value="1"/>
</dbReference>
<evidence type="ECO:0000313" key="12">
    <source>
        <dbReference type="EMBL" id="AKH37951.1"/>
    </source>
</evidence>
<reference evidence="12 14" key="2">
    <citation type="journal article" date="2016" name="Genome Announc.">
        <title>Genome Sequence of Nitrosomonas communis Strain Nm2, a Mesophilic Ammonia-Oxidizing Bacterium Isolated from Mediterranean Soil.</title>
        <authorList>
            <person name="Kozlowski J.A."/>
            <person name="Kits K.D."/>
            <person name="Stein L.Y."/>
        </authorList>
    </citation>
    <scope>NUCLEOTIDE SEQUENCE [LARGE SCALE GENOMIC DNA]</scope>
    <source>
        <strain evidence="12 14">Nm2</strain>
    </source>
</reference>
<feature type="domain" description="HemY N-terminal" evidence="11">
    <location>
        <begin position="26"/>
        <end position="128"/>
    </location>
</feature>
<evidence type="ECO:0000256" key="3">
    <source>
        <dbReference type="ARBA" id="ARBA00004744"/>
    </source>
</evidence>
<dbReference type="UniPathway" id="UPA00252"/>
<dbReference type="InterPro" id="IPR005254">
    <property type="entry name" value="Heme_biosyn_assoc_TPR_pro"/>
</dbReference>
<evidence type="ECO:0000256" key="8">
    <source>
        <dbReference type="ARBA" id="ARBA00023136"/>
    </source>
</evidence>
<dbReference type="NCBIfam" id="TIGR00540">
    <property type="entry name" value="TPR_hemY_coli"/>
    <property type="match status" value="1"/>
</dbReference>
<proteinExistence type="predicted"/>
<comment type="subcellular location">
    <subcellularLocation>
        <location evidence="2">Cell inner membrane</location>
        <topology evidence="2">Multi-pass membrane protein</topology>
    </subcellularLocation>
</comment>
<keyword evidence="5" id="KW-0997">Cell inner membrane</keyword>
<feature type="transmembrane region" description="Helical" evidence="10">
    <location>
        <begin position="44"/>
        <end position="66"/>
    </location>
</feature>
<keyword evidence="7 10" id="KW-1133">Transmembrane helix</keyword>
<keyword evidence="6 10" id="KW-0812">Transmembrane</keyword>
<name>A0A0F7KEP2_9PROT</name>
<evidence type="ECO:0000313" key="14">
    <source>
        <dbReference type="Proteomes" id="UP000034156"/>
    </source>
</evidence>
<evidence type="ECO:0000256" key="1">
    <source>
        <dbReference type="ARBA" id="ARBA00002962"/>
    </source>
</evidence>
<accession>A0A0F7KEP2</accession>
<dbReference type="Pfam" id="PF07219">
    <property type="entry name" value="HemY_N"/>
    <property type="match status" value="1"/>
</dbReference>
<dbReference type="AlphaFoldDB" id="A0A0F7KEP2"/>
<gene>
    <name evidence="12" type="ORF">AAW31_09170</name>
    <name evidence="13" type="ORF">BCL69_103617</name>
</gene>